<evidence type="ECO:0000313" key="1">
    <source>
        <dbReference type="EMBL" id="GBP42859.1"/>
    </source>
</evidence>
<dbReference type="AlphaFoldDB" id="A0A4C1VXB1"/>
<keyword evidence="2" id="KW-1185">Reference proteome</keyword>
<comment type="caution">
    <text evidence="1">The sequence shown here is derived from an EMBL/GenBank/DDBJ whole genome shotgun (WGS) entry which is preliminary data.</text>
</comment>
<reference evidence="1 2" key="1">
    <citation type="journal article" date="2019" name="Commun. Biol.">
        <title>The bagworm genome reveals a unique fibroin gene that provides high tensile strength.</title>
        <authorList>
            <person name="Kono N."/>
            <person name="Nakamura H."/>
            <person name="Ohtoshi R."/>
            <person name="Tomita M."/>
            <person name="Numata K."/>
            <person name="Arakawa K."/>
        </authorList>
    </citation>
    <scope>NUCLEOTIDE SEQUENCE [LARGE SCALE GENOMIC DNA]</scope>
</reference>
<name>A0A4C1VXB1_EUMVA</name>
<sequence length="166" mass="18735">MKQCSLAVFRLVDIVVEYTLTMIGFQGLITELEVWKLHHLTLKVNHDQNTFQGDSDKPKIRTVHDRKEMGILGTERANASETADKCISVPETQDKAMERENEILASTRAIHRRVRSNIRRGGRGIKAGAVLGAPTRRPRASPTRGARLNNDQTRRIGRVLIEIDVE</sequence>
<proteinExistence type="predicted"/>
<dbReference type="EMBL" id="BGZK01000425">
    <property type="protein sequence ID" value="GBP42859.1"/>
    <property type="molecule type" value="Genomic_DNA"/>
</dbReference>
<organism evidence="1 2">
    <name type="scientific">Eumeta variegata</name>
    <name type="common">Bagworm moth</name>
    <name type="synonym">Eumeta japonica</name>
    <dbReference type="NCBI Taxonomy" id="151549"/>
    <lineage>
        <taxon>Eukaryota</taxon>
        <taxon>Metazoa</taxon>
        <taxon>Ecdysozoa</taxon>
        <taxon>Arthropoda</taxon>
        <taxon>Hexapoda</taxon>
        <taxon>Insecta</taxon>
        <taxon>Pterygota</taxon>
        <taxon>Neoptera</taxon>
        <taxon>Endopterygota</taxon>
        <taxon>Lepidoptera</taxon>
        <taxon>Glossata</taxon>
        <taxon>Ditrysia</taxon>
        <taxon>Tineoidea</taxon>
        <taxon>Psychidae</taxon>
        <taxon>Oiketicinae</taxon>
        <taxon>Eumeta</taxon>
    </lineage>
</organism>
<accession>A0A4C1VXB1</accession>
<evidence type="ECO:0000313" key="2">
    <source>
        <dbReference type="Proteomes" id="UP000299102"/>
    </source>
</evidence>
<gene>
    <name evidence="1" type="ORF">EVAR_27212_1</name>
</gene>
<protein>
    <submittedName>
        <fullName evidence="1">Uncharacterized protein</fullName>
    </submittedName>
</protein>
<dbReference type="Proteomes" id="UP000299102">
    <property type="component" value="Unassembled WGS sequence"/>
</dbReference>